<dbReference type="PANTHER" id="PTHR43712">
    <property type="entry name" value="PUTATIVE (AFU_ORTHOLOGUE AFUA_4G14580)-RELATED"/>
    <property type="match status" value="1"/>
</dbReference>
<dbReference type="RefSeq" id="XP_001217047.1">
    <property type="nucleotide sequence ID" value="XM_001217047.1"/>
</dbReference>
<dbReference type="GO" id="GO:0046983">
    <property type="term" value="F:protein dimerization activity"/>
    <property type="evidence" value="ECO:0007669"/>
    <property type="project" value="InterPro"/>
</dbReference>
<dbReference type="OrthoDB" id="1606438at2759"/>
<gene>
    <name evidence="6" type="ORF">ATEG_08426</name>
</gene>
<dbReference type="InterPro" id="IPR001077">
    <property type="entry name" value="COMT_C"/>
</dbReference>
<dbReference type="EMBL" id="CH476605">
    <property type="protein sequence ID" value="EAU31599.1"/>
    <property type="molecule type" value="Genomic_DNA"/>
</dbReference>
<evidence type="ECO:0000313" key="6">
    <source>
        <dbReference type="EMBL" id="EAU31599.1"/>
    </source>
</evidence>
<evidence type="ECO:0000259" key="4">
    <source>
        <dbReference type="Pfam" id="PF00891"/>
    </source>
</evidence>
<dbReference type="InterPro" id="IPR036390">
    <property type="entry name" value="WH_DNA-bd_sf"/>
</dbReference>
<dbReference type="Pfam" id="PF08100">
    <property type="entry name" value="Dimerisation"/>
    <property type="match status" value="1"/>
</dbReference>
<dbReference type="SUPFAM" id="SSF53335">
    <property type="entry name" value="S-adenosyl-L-methionine-dependent methyltransferases"/>
    <property type="match status" value="1"/>
</dbReference>
<dbReference type="SUPFAM" id="SSF46785">
    <property type="entry name" value="Winged helix' DNA-binding domain"/>
    <property type="match status" value="1"/>
</dbReference>
<evidence type="ECO:0000259" key="5">
    <source>
        <dbReference type="Pfam" id="PF08100"/>
    </source>
</evidence>
<dbReference type="GeneID" id="4353297"/>
<keyword evidence="2" id="KW-0808">Transferase</keyword>
<dbReference type="PANTHER" id="PTHR43712:SF2">
    <property type="entry name" value="O-METHYLTRANSFERASE CICE"/>
    <property type="match status" value="1"/>
</dbReference>
<feature type="domain" description="O-methyltransferase C-terminal" evidence="4">
    <location>
        <begin position="236"/>
        <end position="387"/>
    </location>
</feature>
<evidence type="ECO:0000313" key="7">
    <source>
        <dbReference type="Proteomes" id="UP000007963"/>
    </source>
</evidence>
<evidence type="ECO:0000256" key="1">
    <source>
        <dbReference type="ARBA" id="ARBA00022603"/>
    </source>
</evidence>
<dbReference type="InterPro" id="IPR036388">
    <property type="entry name" value="WH-like_DNA-bd_sf"/>
</dbReference>
<dbReference type="Gene3D" id="3.40.50.150">
    <property type="entry name" value="Vaccinia Virus protein VP39"/>
    <property type="match status" value="1"/>
</dbReference>
<dbReference type="Proteomes" id="UP000007963">
    <property type="component" value="Unassembled WGS sequence"/>
</dbReference>
<dbReference type="STRING" id="341663.Q0CD08"/>
<dbReference type="eggNOG" id="KOG3178">
    <property type="taxonomic scope" value="Eukaryota"/>
</dbReference>
<evidence type="ECO:0000256" key="3">
    <source>
        <dbReference type="ARBA" id="ARBA00022691"/>
    </source>
</evidence>
<dbReference type="InterPro" id="IPR016461">
    <property type="entry name" value="COMT-like"/>
</dbReference>
<protein>
    <submittedName>
        <fullName evidence="6">Uncharacterized protein</fullName>
    </submittedName>
</protein>
<dbReference type="InterPro" id="IPR012967">
    <property type="entry name" value="COMT_dimerisation"/>
</dbReference>
<feature type="domain" description="O-methyltransferase dimerisation" evidence="5">
    <location>
        <begin position="72"/>
        <end position="147"/>
    </location>
</feature>
<dbReference type="Pfam" id="PF00891">
    <property type="entry name" value="Methyltransf_2"/>
    <property type="match status" value="1"/>
</dbReference>
<accession>Q0CD08</accession>
<proteinExistence type="predicted"/>
<dbReference type="GO" id="GO:0044550">
    <property type="term" value="P:secondary metabolite biosynthetic process"/>
    <property type="evidence" value="ECO:0007669"/>
    <property type="project" value="UniProtKB-ARBA"/>
</dbReference>
<dbReference type="PROSITE" id="PS51683">
    <property type="entry name" value="SAM_OMT_II"/>
    <property type="match status" value="1"/>
</dbReference>
<dbReference type="GO" id="GO:0008171">
    <property type="term" value="F:O-methyltransferase activity"/>
    <property type="evidence" value="ECO:0007669"/>
    <property type="project" value="InterPro"/>
</dbReference>
<sequence>MENELEHLNWNIKHALSQLEGPLSEELNACLEVSPTSLNSSPLVYQKLLETVQVLDKLLVTLTPPNMTLMDGIFAFTNSKVLLSATEYALADHVQKLQPCSISELAQASGLHEQGLSQIVRYLREMGYFSQDPETGRLSNNRLSDLLRKDHWTGWINWVDFFPREYYDLLSRLPDQLRSDQPKTATELFYNTDKPIYQYLAETGRAAGFHKVTGTGSVVEAPGLLADYPWDEVKSETVVDIGAGAGDFIRSYLEKYPDATAAAFELPSTAEILRQRFPADDPLTGRIVSITGGDFFQDPLPKSSVYLLRWILHNWGDEDCVKLLRRLRETIVIKSGVSRVLIVESVLFDGRLGRGARYADIRMLVRCRNKERTLEEYRRLAEEAGWQLNRVITPRGCLTQVMELRPTVSIMMERNWSLGESCMGIIAFLALSIHLDRQLQGNWNRFDTAIDAVHSPSSK</sequence>
<keyword evidence="1" id="KW-0489">Methyltransferase</keyword>
<dbReference type="VEuPathDB" id="FungiDB:ATEG_08426"/>
<dbReference type="HOGENOM" id="CLU_005533_12_2_1"/>
<dbReference type="AlphaFoldDB" id="Q0CD08"/>
<name>Q0CD08_ASPTN</name>
<dbReference type="OMA" id="NWVDFFP"/>
<dbReference type="Gene3D" id="1.10.10.10">
    <property type="entry name" value="Winged helix-like DNA-binding domain superfamily/Winged helix DNA-binding domain"/>
    <property type="match status" value="1"/>
</dbReference>
<dbReference type="GO" id="GO:0032259">
    <property type="term" value="P:methylation"/>
    <property type="evidence" value="ECO:0007669"/>
    <property type="project" value="UniProtKB-KW"/>
</dbReference>
<organism evidence="6 7">
    <name type="scientific">Aspergillus terreus (strain NIH 2624 / FGSC A1156)</name>
    <dbReference type="NCBI Taxonomy" id="341663"/>
    <lineage>
        <taxon>Eukaryota</taxon>
        <taxon>Fungi</taxon>
        <taxon>Dikarya</taxon>
        <taxon>Ascomycota</taxon>
        <taxon>Pezizomycotina</taxon>
        <taxon>Eurotiomycetes</taxon>
        <taxon>Eurotiomycetidae</taxon>
        <taxon>Eurotiales</taxon>
        <taxon>Aspergillaceae</taxon>
        <taxon>Aspergillus</taxon>
        <taxon>Aspergillus subgen. Circumdati</taxon>
    </lineage>
</organism>
<reference evidence="7" key="1">
    <citation type="submission" date="2005-09" db="EMBL/GenBank/DDBJ databases">
        <title>Annotation of the Aspergillus terreus NIH2624 genome.</title>
        <authorList>
            <person name="Birren B.W."/>
            <person name="Lander E.S."/>
            <person name="Galagan J.E."/>
            <person name="Nusbaum C."/>
            <person name="Devon K."/>
            <person name="Henn M."/>
            <person name="Ma L.-J."/>
            <person name="Jaffe D.B."/>
            <person name="Butler J."/>
            <person name="Alvarez P."/>
            <person name="Gnerre S."/>
            <person name="Grabherr M."/>
            <person name="Kleber M."/>
            <person name="Mauceli E.W."/>
            <person name="Brockman W."/>
            <person name="Rounsley S."/>
            <person name="Young S.K."/>
            <person name="LaButti K."/>
            <person name="Pushparaj V."/>
            <person name="DeCaprio D."/>
            <person name="Crawford M."/>
            <person name="Koehrsen M."/>
            <person name="Engels R."/>
            <person name="Montgomery P."/>
            <person name="Pearson M."/>
            <person name="Howarth C."/>
            <person name="Larson L."/>
            <person name="Luoma S."/>
            <person name="White J."/>
            <person name="Alvarado L."/>
            <person name="Kodira C.D."/>
            <person name="Zeng Q."/>
            <person name="Oleary S."/>
            <person name="Yandava C."/>
            <person name="Denning D.W."/>
            <person name="Nierman W.C."/>
            <person name="Milne T."/>
            <person name="Madden K."/>
        </authorList>
    </citation>
    <scope>NUCLEOTIDE SEQUENCE [LARGE SCALE GENOMIC DNA]</scope>
    <source>
        <strain evidence="7">NIH 2624 / FGSC A1156</strain>
    </source>
</reference>
<evidence type="ECO:0000256" key="2">
    <source>
        <dbReference type="ARBA" id="ARBA00022679"/>
    </source>
</evidence>
<dbReference type="InterPro" id="IPR029063">
    <property type="entry name" value="SAM-dependent_MTases_sf"/>
</dbReference>
<keyword evidence="3" id="KW-0949">S-adenosyl-L-methionine</keyword>